<evidence type="ECO:0000259" key="2">
    <source>
        <dbReference type="PROSITE" id="PS50106"/>
    </source>
</evidence>
<organism evidence="3 4">
    <name type="scientific">Luteibacter yeojuensis</name>
    <dbReference type="NCBI Taxonomy" id="345309"/>
    <lineage>
        <taxon>Bacteria</taxon>
        <taxon>Pseudomonadati</taxon>
        <taxon>Pseudomonadota</taxon>
        <taxon>Gammaproteobacteria</taxon>
        <taxon>Lysobacterales</taxon>
        <taxon>Rhodanobacteraceae</taxon>
        <taxon>Luteibacter</taxon>
    </lineage>
</organism>
<dbReference type="InterPro" id="IPR040756">
    <property type="entry name" value="Peptidase_M61_N"/>
</dbReference>
<dbReference type="InterPro" id="IPR041489">
    <property type="entry name" value="PDZ_6"/>
</dbReference>
<dbReference type="RefSeq" id="WP_045828488.1">
    <property type="nucleotide sequence ID" value="NZ_JZRB01000009.1"/>
</dbReference>
<dbReference type="Pfam" id="PF17820">
    <property type="entry name" value="PDZ_6"/>
    <property type="match status" value="1"/>
</dbReference>
<dbReference type="Pfam" id="PF17899">
    <property type="entry name" value="Peptidase_M61_N"/>
    <property type="match status" value="1"/>
</dbReference>
<dbReference type="OrthoDB" id="9778516at2"/>
<evidence type="ECO:0000313" key="3">
    <source>
        <dbReference type="EMBL" id="KJV36372.1"/>
    </source>
</evidence>
<dbReference type="PATRIC" id="fig|345309.4.peg.4172"/>
<dbReference type="Pfam" id="PF05299">
    <property type="entry name" value="Peptidase_M61"/>
    <property type="match status" value="1"/>
</dbReference>
<name>A0A0F3KZH7_9GAMM</name>
<dbReference type="EMBL" id="JZRB01000009">
    <property type="protein sequence ID" value="KJV36372.1"/>
    <property type="molecule type" value="Genomic_DNA"/>
</dbReference>
<dbReference type="SUPFAM" id="SSF55486">
    <property type="entry name" value="Metalloproteases ('zincins'), catalytic domain"/>
    <property type="match status" value="1"/>
</dbReference>
<dbReference type="Gene3D" id="2.30.42.10">
    <property type="match status" value="1"/>
</dbReference>
<gene>
    <name evidence="3" type="ORF">VI08_05135</name>
</gene>
<dbReference type="InterPro" id="IPR007963">
    <property type="entry name" value="Peptidase_M61_catalytic"/>
</dbReference>
<evidence type="ECO:0000256" key="1">
    <source>
        <dbReference type="SAM" id="SignalP"/>
    </source>
</evidence>
<feature type="domain" description="PDZ" evidence="2">
    <location>
        <begin position="510"/>
        <end position="591"/>
    </location>
</feature>
<keyword evidence="1" id="KW-0732">Signal</keyword>
<dbReference type="SUPFAM" id="SSF50156">
    <property type="entry name" value="PDZ domain-like"/>
    <property type="match status" value="1"/>
</dbReference>
<feature type="chain" id="PRO_5002463249" description="PDZ domain-containing protein" evidence="1">
    <location>
        <begin position="21"/>
        <end position="625"/>
    </location>
</feature>
<dbReference type="PIRSF" id="PIRSF016493">
    <property type="entry name" value="Glycyl_aminpptds"/>
    <property type="match status" value="1"/>
</dbReference>
<sequence length="625" mass="67802">MKIRLAACLWLAACPFAALATDGPTYTPFASTIPAPVDHAFPGHIELAVDATDTVQKIFRIHETLPVQPGPVTLLYPEWELSSHGRTVSAANLAGLVVTAGGQPVAWERDPVDMHAFHVDVPPGAANLVVDFQFITRADDALIRDDLVNVAWQRLLVYPAGWFARNIPVQASLKVPGGLSVATSLTASGTSGTTTRFAETTLETLLDSPAFAARHIQRVPLGDPNQPAMQLDLIATDPADLPVAPDAVGKLRKLVRETRAVMGPPPYAHFDGLVVLDDNFSAGGIEHASSAEIYLPANYLREPADQLNNLDLIAHEHVHAWNGRWRQPADLWIPTPNVPSRNSLLWVYEGQTEFWGRVLAARSGMRTVQQTLDKLALDAAAVQIHAGRAWKPLADTTNDPIYVTGRNTVWPEWQRRKDYYGEGVMLWLDVASKAPIDAFAHAFFAVHGKPGNVSTYTFDDVCAALAKVAPSVDWRAYLTERLQAKDARVLDGLARLGWALAYTDTATDTFLQDEKESGATNLAYSVGLAVDAKGRVRGVVWDSPAFKAGMAPGDMITAVNGQAFSTKGLLDAVRATVTTPLALTFELDGEKHDVRLVYSGGARYPHLVRLPKAADRLSPLLAPRS</sequence>
<dbReference type="InterPro" id="IPR027268">
    <property type="entry name" value="Peptidase_M4/M1_CTD_sf"/>
</dbReference>
<feature type="signal peptide" evidence="1">
    <location>
        <begin position="1"/>
        <end position="20"/>
    </location>
</feature>
<dbReference type="AlphaFoldDB" id="A0A0F3KZH7"/>
<evidence type="ECO:0000313" key="4">
    <source>
        <dbReference type="Proteomes" id="UP000033651"/>
    </source>
</evidence>
<dbReference type="InterPro" id="IPR024191">
    <property type="entry name" value="Peptidase_M61"/>
</dbReference>
<keyword evidence="4" id="KW-1185">Reference proteome</keyword>
<protein>
    <recommendedName>
        <fullName evidence="2">PDZ domain-containing protein</fullName>
    </recommendedName>
</protein>
<dbReference type="InterPro" id="IPR001478">
    <property type="entry name" value="PDZ"/>
</dbReference>
<dbReference type="Gene3D" id="1.10.390.10">
    <property type="entry name" value="Neutral Protease Domain 2"/>
    <property type="match status" value="1"/>
</dbReference>
<dbReference type="InterPro" id="IPR036034">
    <property type="entry name" value="PDZ_sf"/>
</dbReference>
<dbReference type="Gene3D" id="2.60.40.3650">
    <property type="match status" value="1"/>
</dbReference>
<dbReference type="PROSITE" id="PS50106">
    <property type="entry name" value="PDZ"/>
    <property type="match status" value="1"/>
</dbReference>
<dbReference type="Proteomes" id="UP000033651">
    <property type="component" value="Unassembled WGS sequence"/>
</dbReference>
<comment type="caution">
    <text evidence="3">The sequence shown here is derived from an EMBL/GenBank/DDBJ whole genome shotgun (WGS) entry which is preliminary data.</text>
</comment>
<dbReference type="SMART" id="SM00228">
    <property type="entry name" value="PDZ"/>
    <property type="match status" value="1"/>
</dbReference>
<proteinExistence type="predicted"/>
<reference evidence="3 4" key="1">
    <citation type="submission" date="2015-03" db="EMBL/GenBank/DDBJ databases">
        <title>Draft genome sequence of Luteibacter yeojuensis strain SU11.</title>
        <authorList>
            <person name="Sulaiman J."/>
            <person name="Priya K."/>
            <person name="Chan K.-G."/>
        </authorList>
    </citation>
    <scope>NUCLEOTIDE SEQUENCE [LARGE SCALE GENOMIC DNA]</scope>
    <source>
        <strain evidence="3 4">SU11</strain>
    </source>
</reference>
<accession>A0A0F3KZH7</accession>